<dbReference type="InterPro" id="IPR016032">
    <property type="entry name" value="Sig_transdc_resp-reg_C-effctor"/>
</dbReference>
<dbReference type="SMART" id="SM00421">
    <property type="entry name" value="HTH_LUXR"/>
    <property type="match status" value="1"/>
</dbReference>
<dbReference type="EMBL" id="SODV01000001">
    <property type="protein sequence ID" value="TDX01805.1"/>
    <property type="molecule type" value="Genomic_DNA"/>
</dbReference>
<dbReference type="PANTHER" id="PTHR44688:SF16">
    <property type="entry name" value="DNA-BINDING TRANSCRIPTIONAL ACTIVATOR DEVR_DOSR"/>
    <property type="match status" value="1"/>
</dbReference>
<dbReference type="Gene3D" id="3.40.970.30">
    <property type="entry name" value="yp_829618.1 like domains"/>
    <property type="match status" value="1"/>
</dbReference>
<name>A0A4R8DWD1_9BACT</name>
<evidence type="ECO:0000259" key="4">
    <source>
        <dbReference type="PROSITE" id="PS50043"/>
    </source>
</evidence>
<dbReference type="Gene3D" id="1.10.10.10">
    <property type="entry name" value="Winged helix-like DNA-binding domain superfamily/Winged helix DNA-binding domain"/>
    <property type="match status" value="1"/>
</dbReference>
<feature type="domain" description="HTH luxR-type" evidence="4">
    <location>
        <begin position="141"/>
        <end position="206"/>
    </location>
</feature>
<accession>A0A4R8DWD1</accession>
<keyword evidence="2" id="KW-0238">DNA-binding</keyword>
<protein>
    <submittedName>
        <fullName evidence="5">Regulatory LuxR family protein</fullName>
    </submittedName>
</protein>
<dbReference type="GO" id="GO:0003677">
    <property type="term" value="F:DNA binding"/>
    <property type="evidence" value="ECO:0007669"/>
    <property type="project" value="UniProtKB-KW"/>
</dbReference>
<reference evidence="5 6" key="1">
    <citation type="submission" date="2019-03" db="EMBL/GenBank/DDBJ databases">
        <title>Genomic Encyclopedia of Type Strains, Phase IV (KMG-IV): sequencing the most valuable type-strain genomes for metagenomic binning, comparative biology and taxonomic classification.</title>
        <authorList>
            <person name="Goeker M."/>
        </authorList>
    </citation>
    <scope>NUCLEOTIDE SEQUENCE [LARGE SCALE GENOMIC DNA]</scope>
    <source>
        <strain evidence="5 6">DSM 100059</strain>
    </source>
</reference>
<proteinExistence type="predicted"/>
<sequence length="213" mass="24397">MPMPYDVDTPYVRYTIHEHAILEASYKEDVLFITKEMAREIVAKRLALQKGQSYRLLMHAENRIHMSPAARNYFTGPEGNKGIAAVAILYDNWTQNMVTRFILLIKKPDFPMETFRDSRKAKNWLLKQDLRGIAPIIRINPAITKYGLSEKDIEIMRCMAQGLNSKEIGEELDCSPRTVEFLKNELYGKLSAVNGCALIQRANDLDLIGKNAY</sequence>
<dbReference type="AlphaFoldDB" id="A0A4R8DWD1"/>
<dbReference type="Pfam" id="PF00196">
    <property type="entry name" value="GerE"/>
    <property type="match status" value="1"/>
</dbReference>
<comment type="caution">
    <text evidence="5">The sequence shown here is derived from an EMBL/GenBank/DDBJ whole genome shotgun (WGS) entry which is preliminary data.</text>
</comment>
<keyword evidence="3" id="KW-0804">Transcription</keyword>
<evidence type="ECO:0000313" key="5">
    <source>
        <dbReference type="EMBL" id="TDX01805.1"/>
    </source>
</evidence>
<dbReference type="InterPro" id="IPR000792">
    <property type="entry name" value="Tscrpt_reg_LuxR_C"/>
</dbReference>
<dbReference type="Pfam" id="PF25056">
    <property type="entry name" value="DUF7793"/>
    <property type="match status" value="1"/>
</dbReference>
<dbReference type="PROSITE" id="PS50043">
    <property type="entry name" value="HTH_LUXR_2"/>
    <property type="match status" value="1"/>
</dbReference>
<dbReference type="SUPFAM" id="SSF46894">
    <property type="entry name" value="C-terminal effector domain of the bipartite response regulators"/>
    <property type="match status" value="1"/>
</dbReference>
<keyword evidence="6" id="KW-1185">Reference proteome</keyword>
<evidence type="ECO:0000313" key="6">
    <source>
        <dbReference type="Proteomes" id="UP000294498"/>
    </source>
</evidence>
<dbReference type="PRINTS" id="PR00038">
    <property type="entry name" value="HTHLUXR"/>
</dbReference>
<dbReference type="CDD" id="cd06170">
    <property type="entry name" value="LuxR_C_like"/>
    <property type="match status" value="1"/>
</dbReference>
<keyword evidence="1" id="KW-0805">Transcription regulation</keyword>
<dbReference type="OrthoDB" id="957652at2"/>
<dbReference type="PANTHER" id="PTHR44688">
    <property type="entry name" value="DNA-BINDING TRANSCRIPTIONAL ACTIVATOR DEVR_DOSR"/>
    <property type="match status" value="1"/>
</dbReference>
<evidence type="ECO:0000256" key="1">
    <source>
        <dbReference type="ARBA" id="ARBA00023015"/>
    </source>
</evidence>
<evidence type="ECO:0000256" key="3">
    <source>
        <dbReference type="ARBA" id="ARBA00023163"/>
    </source>
</evidence>
<dbReference type="GO" id="GO:0006355">
    <property type="term" value="P:regulation of DNA-templated transcription"/>
    <property type="evidence" value="ECO:0007669"/>
    <property type="project" value="InterPro"/>
</dbReference>
<dbReference type="InterPro" id="IPR056695">
    <property type="entry name" value="DUF7793"/>
</dbReference>
<dbReference type="Proteomes" id="UP000294498">
    <property type="component" value="Unassembled WGS sequence"/>
</dbReference>
<evidence type="ECO:0000256" key="2">
    <source>
        <dbReference type="ARBA" id="ARBA00023125"/>
    </source>
</evidence>
<dbReference type="InterPro" id="IPR036388">
    <property type="entry name" value="WH-like_DNA-bd_sf"/>
</dbReference>
<organism evidence="5 6">
    <name type="scientific">Dinghuibacter silviterrae</name>
    <dbReference type="NCBI Taxonomy" id="1539049"/>
    <lineage>
        <taxon>Bacteria</taxon>
        <taxon>Pseudomonadati</taxon>
        <taxon>Bacteroidota</taxon>
        <taxon>Chitinophagia</taxon>
        <taxon>Chitinophagales</taxon>
        <taxon>Chitinophagaceae</taxon>
        <taxon>Dinghuibacter</taxon>
    </lineage>
</organism>
<gene>
    <name evidence="5" type="ORF">EDB95_2848</name>
</gene>